<evidence type="ECO:0008006" key="3">
    <source>
        <dbReference type="Google" id="ProtNLM"/>
    </source>
</evidence>
<proteinExistence type="predicted"/>
<dbReference type="AlphaFoldDB" id="A0ABC8JUH4"/>
<comment type="caution">
    <text evidence="1">The sequence shown here is derived from an EMBL/GenBank/DDBJ whole genome shotgun (WGS) entry which is preliminary data.</text>
</comment>
<dbReference type="EMBL" id="CAKOAT010144599">
    <property type="protein sequence ID" value="CAH8340869.1"/>
    <property type="molecule type" value="Genomic_DNA"/>
</dbReference>
<gene>
    <name evidence="1" type="ORF">ERUC_LOCUS15505</name>
</gene>
<keyword evidence="2" id="KW-1185">Reference proteome</keyword>
<evidence type="ECO:0000313" key="1">
    <source>
        <dbReference type="EMBL" id="CAH8340869.1"/>
    </source>
</evidence>
<evidence type="ECO:0000313" key="2">
    <source>
        <dbReference type="Proteomes" id="UP001642260"/>
    </source>
</evidence>
<name>A0ABC8JUH4_ERUVS</name>
<organism evidence="1 2">
    <name type="scientific">Eruca vesicaria subsp. sativa</name>
    <name type="common">Garden rocket</name>
    <name type="synonym">Eruca sativa</name>
    <dbReference type="NCBI Taxonomy" id="29727"/>
    <lineage>
        <taxon>Eukaryota</taxon>
        <taxon>Viridiplantae</taxon>
        <taxon>Streptophyta</taxon>
        <taxon>Embryophyta</taxon>
        <taxon>Tracheophyta</taxon>
        <taxon>Spermatophyta</taxon>
        <taxon>Magnoliopsida</taxon>
        <taxon>eudicotyledons</taxon>
        <taxon>Gunneridae</taxon>
        <taxon>Pentapetalae</taxon>
        <taxon>rosids</taxon>
        <taxon>malvids</taxon>
        <taxon>Brassicales</taxon>
        <taxon>Brassicaceae</taxon>
        <taxon>Brassiceae</taxon>
        <taxon>Eruca</taxon>
    </lineage>
</organism>
<sequence>MKSVNQFSPLNSFKSILGEEGLYELSLIDVSRNNQRFCFSDAPVQFSGHRNIALTKIRNSILMELFRFRSYNQLTSLANIQTLIFQVK</sequence>
<reference evidence="1 2" key="1">
    <citation type="submission" date="2022-03" db="EMBL/GenBank/DDBJ databases">
        <authorList>
            <person name="Macdonald S."/>
            <person name="Ahmed S."/>
            <person name="Newling K."/>
        </authorList>
    </citation>
    <scope>NUCLEOTIDE SEQUENCE [LARGE SCALE GENOMIC DNA]</scope>
</reference>
<dbReference type="Proteomes" id="UP001642260">
    <property type="component" value="Unassembled WGS sequence"/>
</dbReference>
<accession>A0ABC8JUH4</accession>
<protein>
    <recommendedName>
        <fullName evidence="3">Maturase K</fullName>
    </recommendedName>
</protein>